<evidence type="ECO:0000256" key="3">
    <source>
        <dbReference type="ARBA" id="ARBA00022776"/>
    </source>
</evidence>
<evidence type="ECO:0000256" key="6">
    <source>
        <dbReference type="ARBA" id="ARBA00023306"/>
    </source>
</evidence>
<dbReference type="GO" id="GO:0045842">
    <property type="term" value="P:positive regulation of mitotic metaphase/anaphase transition"/>
    <property type="evidence" value="ECO:0007669"/>
    <property type="project" value="TreeGrafter"/>
</dbReference>
<dbReference type="PANTHER" id="PTHR12558:SF9">
    <property type="entry name" value="CELL DIVISION CYCLE PROTEIN 16 HOMOLOG"/>
    <property type="match status" value="1"/>
</dbReference>
<dbReference type="GO" id="GO:0005737">
    <property type="term" value="C:cytoplasm"/>
    <property type="evidence" value="ECO:0007669"/>
    <property type="project" value="TreeGrafter"/>
</dbReference>
<keyword evidence="2" id="KW-0677">Repeat</keyword>
<dbReference type="GO" id="GO:0016567">
    <property type="term" value="P:protein ubiquitination"/>
    <property type="evidence" value="ECO:0007669"/>
    <property type="project" value="TreeGrafter"/>
</dbReference>
<evidence type="ECO:0000256" key="1">
    <source>
        <dbReference type="ARBA" id="ARBA00022618"/>
    </source>
</evidence>
<accession>A0A2R6S3P7</accession>
<dbReference type="PROSITE" id="PS50293">
    <property type="entry name" value="TPR_REGION"/>
    <property type="match status" value="1"/>
</dbReference>
<dbReference type="Gene3D" id="1.25.40.10">
    <property type="entry name" value="Tetratricopeptide repeat domain"/>
    <property type="match status" value="2"/>
</dbReference>
<evidence type="ECO:0000256" key="2">
    <source>
        <dbReference type="ARBA" id="ARBA00022737"/>
    </source>
</evidence>
<evidence type="ECO:0000313" key="9">
    <source>
        <dbReference type="EMBL" id="PSS36892.1"/>
    </source>
</evidence>
<evidence type="ECO:0000256" key="7">
    <source>
        <dbReference type="PROSITE-ProRule" id="PRU00339"/>
    </source>
</evidence>
<organism evidence="9 10">
    <name type="scientific">Hermanssonia centrifuga</name>
    <dbReference type="NCBI Taxonomy" id="98765"/>
    <lineage>
        <taxon>Eukaryota</taxon>
        <taxon>Fungi</taxon>
        <taxon>Dikarya</taxon>
        <taxon>Basidiomycota</taxon>
        <taxon>Agaricomycotina</taxon>
        <taxon>Agaricomycetes</taxon>
        <taxon>Polyporales</taxon>
        <taxon>Meruliaceae</taxon>
        <taxon>Hermanssonia</taxon>
    </lineage>
</organism>
<protein>
    <submittedName>
        <fullName evidence="9">Uncharacterized protein</fullName>
    </submittedName>
</protein>
<dbReference type="PANTHER" id="PTHR12558">
    <property type="entry name" value="CELL DIVISION CYCLE 16,23,27"/>
    <property type="match status" value="1"/>
</dbReference>
<dbReference type="GO" id="GO:0051301">
    <property type="term" value="P:cell division"/>
    <property type="evidence" value="ECO:0007669"/>
    <property type="project" value="UniProtKB-KW"/>
</dbReference>
<feature type="region of interest" description="Disordered" evidence="8">
    <location>
        <begin position="575"/>
        <end position="615"/>
    </location>
</feature>
<comment type="caution">
    <text evidence="9">The sequence shown here is derived from an EMBL/GenBank/DDBJ whole genome shotgun (WGS) entry which is preliminary data.</text>
</comment>
<keyword evidence="3" id="KW-0498">Mitosis</keyword>
<dbReference type="SMART" id="SM00028">
    <property type="entry name" value="TPR"/>
    <property type="match status" value="6"/>
</dbReference>
<keyword evidence="6" id="KW-0131">Cell cycle</keyword>
<dbReference type="GO" id="GO:0031145">
    <property type="term" value="P:anaphase-promoting complex-dependent catabolic process"/>
    <property type="evidence" value="ECO:0007669"/>
    <property type="project" value="TreeGrafter"/>
</dbReference>
<feature type="repeat" description="TPR" evidence="7">
    <location>
        <begin position="524"/>
        <end position="557"/>
    </location>
</feature>
<dbReference type="EMBL" id="MLYV02000094">
    <property type="protein sequence ID" value="PSS36892.1"/>
    <property type="molecule type" value="Genomic_DNA"/>
</dbReference>
<keyword evidence="4" id="KW-0833">Ubl conjugation pathway</keyword>
<dbReference type="GO" id="GO:0005680">
    <property type="term" value="C:anaphase-promoting complex"/>
    <property type="evidence" value="ECO:0007669"/>
    <property type="project" value="UniProtKB-ARBA"/>
</dbReference>
<name>A0A2R6S3P7_9APHY</name>
<keyword evidence="10" id="KW-1185">Reference proteome</keyword>
<reference evidence="9 10" key="1">
    <citation type="submission" date="2018-02" db="EMBL/GenBank/DDBJ databases">
        <title>Genome sequence of the basidiomycete white-rot fungus Phlebia centrifuga.</title>
        <authorList>
            <person name="Granchi Z."/>
            <person name="Peng M."/>
            <person name="de Vries R.P."/>
            <person name="Hilden K."/>
            <person name="Makela M.R."/>
            <person name="Grigoriev I."/>
            <person name="Riley R."/>
        </authorList>
    </citation>
    <scope>NUCLEOTIDE SEQUENCE [LARGE SCALE GENOMIC DNA]</scope>
    <source>
        <strain evidence="9 10">FBCC195</strain>
    </source>
</reference>
<dbReference type="InterPro" id="IPR011990">
    <property type="entry name" value="TPR-like_helical_dom_sf"/>
</dbReference>
<evidence type="ECO:0000256" key="5">
    <source>
        <dbReference type="ARBA" id="ARBA00022803"/>
    </source>
</evidence>
<dbReference type="STRING" id="98765.A0A2R6S3P7"/>
<feature type="repeat" description="TPR" evidence="7">
    <location>
        <begin position="490"/>
        <end position="523"/>
    </location>
</feature>
<keyword evidence="5 7" id="KW-0802">TPR repeat</keyword>
<evidence type="ECO:0000256" key="4">
    <source>
        <dbReference type="ARBA" id="ARBA00022786"/>
    </source>
</evidence>
<dbReference type="InterPro" id="IPR019734">
    <property type="entry name" value="TPR_rpt"/>
</dbReference>
<dbReference type="OrthoDB" id="10006270at2759"/>
<proteinExistence type="predicted"/>
<keyword evidence="1" id="KW-0132">Cell division</keyword>
<dbReference type="Pfam" id="PF13424">
    <property type="entry name" value="TPR_12"/>
    <property type="match status" value="1"/>
</dbReference>
<evidence type="ECO:0000256" key="8">
    <source>
        <dbReference type="SAM" id="MobiDB-lite"/>
    </source>
</evidence>
<sequence>MQHLYDTAAFWGDKIVSWTNDPNDAFWLAQTYFLTHQYSRAERLLTRPFPTTPPNIPRGPSANGHANLFSADLKGKGKEVPPFVLPITAAPSHPRLPVGGPGEMINVAAEYQDGVSRLVDMSVACRYLAAQCQVRQGKWADATEMLGEANPFRASGNSGATVPNMDGGIKIEASMCHLRGLLMLKLNRGDQAKHCFMEALALDVKCYESFEQLISGEMMTPDEEWEFVQTLAYKEQTPDDAEFVQMMYTSRLRKYKHTEEHALARRKLVEDYALGDNPDVLYSFADALYAQFRWADCFAITSRILSMVSVHAPTMPLHIACLYHLSHLHSKLFMLAHELVEREPESPISWYAVGVWYLTCKKWSEARTYFSKTSLMDPRFAPAWVAFAHTFALEGEHDHAVTAYSTCARMFTGSHLPLMFVGIEHIVLSNQMLADEALYAANSMCDGDPLLKNERGVMAYNHGDFEGAVALFQEALQLAQVTQSSEQAWSTTYINLGTCYRKLKRYPEAKNAYQRVLRLDPRDAVALGFLGMVYHLMNDLDAAIMKYHETLSVDPINGQILELLNLALEANVSAGPQGPKGSLAGDDEWTRKMREHRKRSATVERGATGEDEMSM</sequence>
<evidence type="ECO:0000313" key="10">
    <source>
        <dbReference type="Proteomes" id="UP000186601"/>
    </source>
</evidence>
<dbReference type="AlphaFoldDB" id="A0A2R6S3P7"/>
<dbReference type="SUPFAM" id="SSF48452">
    <property type="entry name" value="TPR-like"/>
    <property type="match status" value="2"/>
</dbReference>
<dbReference type="Proteomes" id="UP000186601">
    <property type="component" value="Unassembled WGS sequence"/>
</dbReference>
<dbReference type="PROSITE" id="PS50005">
    <property type="entry name" value="TPR"/>
    <property type="match status" value="2"/>
</dbReference>
<gene>
    <name evidence="9" type="ORF">PHLCEN_2v1251</name>
</gene>
<dbReference type="Pfam" id="PF12895">
    <property type="entry name" value="ANAPC3"/>
    <property type="match status" value="1"/>
</dbReference>